<dbReference type="SUPFAM" id="SSF49764">
    <property type="entry name" value="HSP20-like chaperones"/>
    <property type="match status" value="1"/>
</dbReference>
<dbReference type="Proteomes" id="UP000265816">
    <property type="component" value="Unassembled WGS sequence"/>
</dbReference>
<dbReference type="PANTHER" id="PTHR11527">
    <property type="entry name" value="HEAT-SHOCK PROTEIN 20 FAMILY MEMBER"/>
    <property type="match status" value="1"/>
</dbReference>
<protein>
    <submittedName>
        <fullName evidence="4">Hsp20/alpha crystallin family protein</fullName>
    </submittedName>
</protein>
<evidence type="ECO:0000313" key="5">
    <source>
        <dbReference type="Proteomes" id="UP000265816"/>
    </source>
</evidence>
<dbReference type="InterPro" id="IPR002068">
    <property type="entry name" value="A-crystallin/Hsp20_dom"/>
</dbReference>
<evidence type="ECO:0000256" key="2">
    <source>
        <dbReference type="RuleBase" id="RU003616"/>
    </source>
</evidence>
<dbReference type="OrthoDB" id="1806521at2"/>
<dbReference type="InterPro" id="IPR031107">
    <property type="entry name" value="Small_HSP"/>
</dbReference>
<gene>
    <name evidence="4" type="ORF">D1970_13930</name>
</gene>
<dbReference type="RefSeq" id="WP_119113478.1">
    <property type="nucleotide sequence ID" value="NZ_CBCSEO010000010.1"/>
</dbReference>
<dbReference type="Pfam" id="PF00011">
    <property type="entry name" value="HSP20"/>
    <property type="match status" value="1"/>
</dbReference>
<dbReference type="EMBL" id="QWVT01000023">
    <property type="protein sequence ID" value="RID84209.1"/>
    <property type="molecule type" value="Genomic_DNA"/>
</dbReference>
<dbReference type="Gene3D" id="2.60.40.790">
    <property type="match status" value="1"/>
</dbReference>
<comment type="caution">
    <text evidence="4">The sequence shown here is derived from an EMBL/GenBank/DDBJ whole genome shotgun (WGS) entry which is preliminary data.</text>
</comment>
<proteinExistence type="inferred from homology"/>
<evidence type="ECO:0000259" key="3">
    <source>
        <dbReference type="PROSITE" id="PS01031"/>
    </source>
</evidence>
<accession>A0A398B2Q4</accession>
<dbReference type="AlphaFoldDB" id="A0A398B2Q4"/>
<comment type="similarity">
    <text evidence="1 2">Belongs to the small heat shock protein (HSP20) family.</text>
</comment>
<sequence length="155" mass="17557">MKHSDYDQQKKALQPFGELLDTMNVFLSEKRVRGFLQTMDDFFQISSSHSSFPVHVSETKNENIITAELPGVKKEQIKLEAYASHLTISIESHESQSGADDKSKAYFRKEAFQQSSRTVALSHPIDESGITASYQDGILEVRVRKPNGKSIRIHE</sequence>
<evidence type="ECO:0000313" key="4">
    <source>
        <dbReference type="EMBL" id="RID84209.1"/>
    </source>
</evidence>
<keyword evidence="5" id="KW-1185">Reference proteome</keyword>
<dbReference type="PROSITE" id="PS01031">
    <property type="entry name" value="SHSP"/>
    <property type="match status" value="1"/>
</dbReference>
<name>A0A398B2Q4_9BACI</name>
<dbReference type="CDD" id="cd06464">
    <property type="entry name" value="ACD_sHsps-like"/>
    <property type="match status" value="1"/>
</dbReference>
<organism evidence="4 5">
    <name type="scientific">Mesobacillus zeae</name>
    <dbReference type="NCBI Taxonomy" id="1917180"/>
    <lineage>
        <taxon>Bacteria</taxon>
        <taxon>Bacillati</taxon>
        <taxon>Bacillota</taxon>
        <taxon>Bacilli</taxon>
        <taxon>Bacillales</taxon>
        <taxon>Bacillaceae</taxon>
        <taxon>Mesobacillus</taxon>
    </lineage>
</organism>
<dbReference type="InterPro" id="IPR008978">
    <property type="entry name" value="HSP20-like_chaperone"/>
</dbReference>
<feature type="domain" description="SHSP" evidence="3">
    <location>
        <begin position="45"/>
        <end position="155"/>
    </location>
</feature>
<reference evidence="4 5" key="1">
    <citation type="submission" date="2018-08" db="EMBL/GenBank/DDBJ databases">
        <title>Bacillus jemisoniae sp. nov., Bacillus chryseoplanitiae sp. nov., Bacillus resnikiae sp. nov., and Bacillus frankliniae sp. nov., isolated from Viking spacecraft and associated surfaces.</title>
        <authorList>
            <person name="Seuylemezian A."/>
            <person name="Vaishampayan P."/>
        </authorList>
    </citation>
    <scope>NUCLEOTIDE SEQUENCE [LARGE SCALE GENOMIC DNA]</scope>
    <source>
        <strain evidence="4 5">JJ-247</strain>
    </source>
</reference>
<evidence type="ECO:0000256" key="1">
    <source>
        <dbReference type="PROSITE-ProRule" id="PRU00285"/>
    </source>
</evidence>